<name>A0A0K0ETC9_STRER</name>
<proteinExistence type="predicted"/>
<protein>
    <submittedName>
        <fullName evidence="2 3">Uncharacterized protein</fullName>
    </submittedName>
</protein>
<sequence>MEVSKIDYDVDDFLQLNNENQDIEFLNERFNSLVNYESIEFESNSLDTKIKAIEVCFKTFDNLVCSSQNIDEQIDAFGEKIETQKNQLFKSIDNCKNCLNAAVSIFTSNYELSKNAIV</sequence>
<reference evidence="2" key="1">
    <citation type="submission" date="2015-08" db="UniProtKB">
        <authorList>
            <consortium name="WormBaseParasite"/>
        </authorList>
    </citation>
    <scope>IDENTIFICATION</scope>
</reference>
<dbReference type="WBParaSite" id="TCONS_00014079.p1">
    <property type="protein sequence ID" value="TCONS_00014079.p1"/>
    <property type="gene ID" value="XLOC_009261"/>
</dbReference>
<evidence type="ECO:0000313" key="1">
    <source>
        <dbReference type="Proteomes" id="UP000035681"/>
    </source>
</evidence>
<organism evidence="2">
    <name type="scientific">Strongyloides stercoralis</name>
    <name type="common">Threadworm</name>
    <dbReference type="NCBI Taxonomy" id="6248"/>
    <lineage>
        <taxon>Eukaryota</taxon>
        <taxon>Metazoa</taxon>
        <taxon>Ecdysozoa</taxon>
        <taxon>Nematoda</taxon>
        <taxon>Chromadorea</taxon>
        <taxon>Rhabditida</taxon>
        <taxon>Tylenchina</taxon>
        <taxon>Panagrolaimomorpha</taxon>
        <taxon>Strongyloidoidea</taxon>
        <taxon>Strongyloididae</taxon>
        <taxon>Strongyloides</taxon>
    </lineage>
</organism>
<evidence type="ECO:0000313" key="3">
    <source>
        <dbReference type="WBParaSite" id="TCONS_00014079.p1"/>
    </source>
</evidence>
<dbReference type="Proteomes" id="UP000035681">
    <property type="component" value="Unplaced"/>
</dbReference>
<dbReference type="WBParaSite" id="SSTP_0001270600.1">
    <property type="protein sequence ID" value="SSTP_0001270600.1"/>
    <property type="gene ID" value="SSTP_0001270600"/>
</dbReference>
<accession>A0A0K0ETC9</accession>
<keyword evidence="1" id="KW-1185">Reference proteome</keyword>
<evidence type="ECO:0000313" key="2">
    <source>
        <dbReference type="WBParaSite" id="SSTP_0001270600.1"/>
    </source>
</evidence>
<dbReference type="AlphaFoldDB" id="A0A0K0ETC9"/>